<evidence type="ECO:0000313" key="3">
    <source>
        <dbReference type="EMBL" id="SDC91999.1"/>
    </source>
</evidence>
<dbReference type="RefSeq" id="WP_091366707.1">
    <property type="nucleotide sequence ID" value="NZ_FMZF01000004.1"/>
</dbReference>
<dbReference type="InterPro" id="IPR006076">
    <property type="entry name" value="FAD-dep_OxRdtase"/>
</dbReference>
<dbReference type="InterPro" id="IPR036188">
    <property type="entry name" value="FAD/NAD-bd_sf"/>
</dbReference>
<organism evidence="3 4">
    <name type="scientific">Geodermatophilus telluris</name>
    <dbReference type="NCBI Taxonomy" id="1190417"/>
    <lineage>
        <taxon>Bacteria</taxon>
        <taxon>Bacillati</taxon>
        <taxon>Actinomycetota</taxon>
        <taxon>Actinomycetes</taxon>
        <taxon>Geodermatophilales</taxon>
        <taxon>Geodermatophilaceae</taxon>
        <taxon>Geodermatophilus</taxon>
    </lineage>
</organism>
<evidence type="ECO:0000259" key="2">
    <source>
        <dbReference type="Pfam" id="PF01266"/>
    </source>
</evidence>
<dbReference type="GO" id="GO:0016491">
    <property type="term" value="F:oxidoreductase activity"/>
    <property type="evidence" value="ECO:0007669"/>
    <property type="project" value="UniProtKB-KW"/>
</dbReference>
<dbReference type="OrthoDB" id="9806257at2"/>
<protein>
    <submittedName>
        <fullName evidence="3">D-amino-acid dehydrogenase</fullName>
    </submittedName>
</protein>
<feature type="domain" description="FAD dependent oxidoreductase" evidence="2">
    <location>
        <begin position="20"/>
        <end position="409"/>
    </location>
</feature>
<dbReference type="PRINTS" id="PR00419">
    <property type="entry name" value="ADXRDTASE"/>
</dbReference>
<reference evidence="4" key="1">
    <citation type="submission" date="2016-10" db="EMBL/GenBank/DDBJ databases">
        <authorList>
            <person name="Varghese N."/>
            <person name="Submissions S."/>
        </authorList>
    </citation>
    <scope>NUCLEOTIDE SEQUENCE [LARGE SCALE GENOMIC DNA]</scope>
    <source>
        <strain evidence="4">DSM 45421</strain>
    </source>
</reference>
<sequence length="427" mass="45544">MSSEHQHQGPALVAGAPRQVAVVGAGTVGLATAWFLQEAGVRVTVYERDHVGAGASWGNADRLTPALTAPLPEPAVLRYGLRAVLSPRSPVYLPLRADRTLLRFLTGFVAHSTARRWRRGVAAYAPLNERALEAFDVLAAGGVPATTHRAETFLACFRRERDAAGLLAELGQVRDGGQQAASHPVTGWRVRAIEPVLTDRVGAAVQLHGQRYLHPPEFVAGLARAVRDRGGAVVEGGDVTDLRSGPDGVVVTTRSGDRQRHDAVVLATGAWLGELASRFGVRQPVQAGRGYSFSVPVERMPAGPLYFPAQRVALTPLGDRLRVAGMMEFRRPGDPLDPRRVTAVADAVRPFLTGVDLDDRRDEWVGSRPCTPDGLPLVGATASPRVFVAGGHGMWGIVLGPLTGQLLAQTVLKGEAPPELAPFDPLR</sequence>
<dbReference type="AlphaFoldDB" id="A0A1G6QHZ2"/>
<evidence type="ECO:0000313" key="4">
    <source>
        <dbReference type="Proteomes" id="UP000199416"/>
    </source>
</evidence>
<keyword evidence="4" id="KW-1185">Reference proteome</keyword>
<dbReference type="Pfam" id="PF01266">
    <property type="entry name" value="DAO"/>
    <property type="match status" value="1"/>
</dbReference>
<accession>A0A1G6QHZ2</accession>
<evidence type="ECO:0000256" key="1">
    <source>
        <dbReference type="ARBA" id="ARBA00023002"/>
    </source>
</evidence>
<dbReference type="EMBL" id="FMZF01000004">
    <property type="protein sequence ID" value="SDC91999.1"/>
    <property type="molecule type" value="Genomic_DNA"/>
</dbReference>
<dbReference type="STRING" id="1190417.SAMN05660690_2928"/>
<dbReference type="PANTHER" id="PTHR13847">
    <property type="entry name" value="SARCOSINE DEHYDROGENASE-RELATED"/>
    <property type="match status" value="1"/>
</dbReference>
<dbReference type="SUPFAM" id="SSF54373">
    <property type="entry name" value="FAD-linked reductases, C-terminal domain"/>
    <property type="match status" value="1"/>
</dbReference>
<proteinExistence type="predicted"/>
<dbReference type="Proteomes" id="UP000199416">
    <property type="component" value="Unassembled WGS sequence"/>
</dbReference>
<dbReference type="Gene3D" id="3.30.9.10">
    <property type="entry name" value="D-Amino Acid Oxidase, subunit A, domain 2"/>
    <property type="match status" value="1"/>
</dbReference>
<dbReference type="SUPFAM" id="SSF51905">
    <property type="entry name" value="FAD/NAD(P)-binding domain"/>
    <property type="match status" value="1"/>
</dbReference>
<name>A0A1G6QHZ2_9ACTN</name>
<dbReference type="PANTHER" id="PTHR13847:SF289">
    <property type="entry name" value="GLYCINE OXIDASE"/>
    <property type="match status" value="1"/>
</dbReference>
<gene>
    <name evidence="3" type="ORF">SAMN05660690_2928</name>
</gene>
<dbReference type="Gene3D" id="3.50.50.60">
    <property type="entry name" value="FAD/NAD(P)-binding domain"/>
    <property type="match status" value="2"/>
</dbReference>
<keyword evidence="1" id="KW-0560">Oxidoreductase</keyword>
<dbReference type="GO" id="GO:0005737">
    <property type="term" value="C:cytoplasm"/>
    <property type="evidence" value="ECO:0007669"/>
    <property type="project" value="TreeGrafter"/>
</dbReference>